<accession>R6UW05</accession>
<dbReference type="PANTHER" id="PTHR40083:SF1">
    <property type="entry name" value="UPF0122 PROTEIN YLXM"/>
    <property type="match status" value="1"/>
</dbReference>
<organism evidence="4 6">
    <name type="scientific">Candidatus Colimorpha enterica</name>
    <dbReference type="NCBI Taxonomy" id="3083063"/>
    <lineage>
        <taxon>Bacteria</taxon>
        <taxon>Pseudomonadati</taxon>
        <taxon>Bacteroidota</taxon>
        <taxon>Bacteroidia</taxon>
        <taxon>Bacteroidales</taxon>
        <taxon>Candidatus Colimorpha</taxon>
    </lineage>
</organism>
<evidence type="ECO:0000256" key="2">
    <source>
        <dbReference type="ARBA" id="ARBA00024764"/>
    </source>
</evidence>
<comment type="caution">
    <text evidence="4">The sequence shown here is derived from an EMBL/GenBank/DDBJ whole genome shotgun (WGS) entry which is preliminary data.</text>
</comment>
<comment type="function">
    <text evidence="2 3">Might take part in the signal recognition particle (SRP) pathway. This is inferred from the conservation of its genetic proximity to ftsY/ffh. May be a regulatory protein.</text>
</comment>
<dbReference type="Proteomes" id="UP000017938">
    <property type="component" value="Unassembled WGS sequence"/>
</dbReference>
<evidence type="ECO:0000256" key="1">
    <source>
        <dbReference type="ARBA" id="ARBA00008720"/>
    </source>
</evidence>
<keyword evidence="5" id="KW-0238">DNA-binding</keyword>
<dbReference type="Gene3D" id="1.10.10.10">
    <property type="entry name" value="Winged helix-like DNA-binding domain superfamily/Winged helix DNA-binding domain"/>
    <property type="match status" value="1"/>
</dbReference>
<reference evidence="4" key="1">
    <citation type="submission" date="2012-11" db="EMBL/GenBank/DDBJ databases">
        <title>Dependencies among metagenomic species, viruses, plasmids and units of genetic variation.</title>
        <authorList>
            <person name="Nielsen H.B."/>
            <person name="Almeida M."/>
            <person name="Juncker A.S."/>
            <person name="Rasmussen S."/>
            <person name="Li J."/>
            <person name="Sunagawa S."/>
            <person name="Plichta D."/>
            <person name="Gautier L."/>
            <person name="Le Chatelier E."/>
            <person name="Peletier E."/>
            <person name="Bonde I."/>
            <person name="Nielsen T."/>
            <person name="Manichanh C."/>
            <person name="Arumugam M."/>
            <person name="Batto J."/>
            <person name="Santos M.B.Q.D."/>
            <person name="Blom N."/>
            <person name="Borruel N."/>
            <person name="Burgdorf K.S."/>
            <person name="Boumezbeur F."/>
            <person name="Casellas F."/>
            <person name="Dore J."/>
            <person name="Guarner F."/>
            <person name="Hansen T."/>
            <person name="Hildebrand F."/>
            <person name="Kaas R.S."/>
            <person name="Kennedy S."/>
            <person name="Kristiansen K."/>
            <person name="Kultima J.R."/>
            <person name="Leonard P."/>
            <person name="Levenez F."/>
            <person name="Lund O."/>
            <person name="Moumen B."/>
            <person name="Le Paslier D."/>
            <person name="Pons N."/>
            <person name="Pedersen O."/>
            <person name="Prifti E."/>
            <person name="Qin J."/>
            <person name="Raes J."/>
            <person name="Tap J."/>
            <person name="Tims S."/>
            <person name="Ussery D.W."/>
            <person name="Yamada T."/>
            <person name="MetaHit consortium"/>
            <person name="Renault P."/>
            <person name="Sicheritz-Ponten T."/>
            <person name="Bork P."/>
            <person name="Wang J."/>
            <person name="Brunak S."/>
            <person name="Ehrlich S.D."/>
        </authorList>
    </citation>
    <scope>NUCLEOTIDE SEQUENCE [LARGE SCALE GENOMIC DNA]</scope>
</reference>
<dbReference type="STRING" id="1263015.BN580_01667"/>
<evidence type="ECO:0000313" key="7">
    <source>
        <dbReference type="Proteomes" id="UP001139365"/>
    </source>
</evidence>
<dbReference type="AlphaFoldDB" id="R6UW05"/>
<reference evidence="5 7" key="2">
    <citation type="submission" date="2022-03" db="EMBL/GenBank/DDBJ databases">
        <title>Metagenome-assembled genomes from swine fecal metagenomes.</title>
        <authorList>
            <person name="Holman D.B."/>
            <person name="Kommadath A."/>
        </authorList>
    </citation>
    <scope>NUCLEOTIDE SEQUENCE [LARGE SCALE GENOMIC DNA]</scope>
    <source>
        <strain evidence="5">SUG147</strain>
    </source>
</reference>
<dbReference type="Pfam" id="PF04297">
    <property type="entry name" value="UPF0122"/>
    <property type="match status" value="1"/>
</dbReference>
<dbReference type="SUPFAM" id="SSF88659">
    <property type="entry name" value="Sigma3 and sigma4 domains of RNA polymerase sigma factors"/>
    <property type="match status" value="1"/>
</dbReference>
<dbReference type="EMBL" id="JALEMU010000070">
    <property type="protein sequence ID" value="MCI5755543.1"/>
    <property type="molecule type" value="Genomic_DNA"/>
</dbReference>
<evidence type="ECO:0000313" key="6">
    <source>
        <dbReference type="Proteomes" id="UP000017938"/>
    </source>
</evidence>
<sequence length="114" mass="12584">MSKDLGMSLLLDFYGDVLTEPQREAMDLFYNGDLSLSEIAEDAGITRQGVRDRIVKGEKILTELESKLGLAKRFGSVEKDVSFIIGRLRGIQDSCGIDLSDVIGAAEDIKNRFV</sequence>
<dbReference type="PANTHER" id="PTHR40083">
    <property type="entry name" value="UPF0122 PROTEIN CBO2450/CLC_2298"/>
    <property type="match status" value="1"/>
</dbReference>
<dbReference type="Proteomes" id="UP001139365">
    <property type="component" value="Unassembled WGS sequence"/>
</dbReference>
<gene>
    <name evidence="4" type="ORF">BN580_01667</name>
    <name evidence="5" type="ORF">MR241_04540</name>
</gene>
<proteinExistence type="inferred from homology"/>
<dbReference type="InterPro" id="IPR013324">
    <property type="entry name" value="RNA_pol_sigma_r3/r4-like"/>
</dbReference>
<dbReference type="InterPro" id="IPR036388">
    <property type="entry name" value="WH-like_DNA-bd_sf"/>
</dbReference>
<evidence type="ECO:0000313" key="5">
    <source>
        <dbReference type="EMBL" id="MCI5755543.1"/>
    </source>
</evidence>
<evidence type="ECO:0000256" key="3">
    <source>
        <dbReference type="HAMAP-Rule" id="MF_00245"/>
    </source>
</evidence>
<dbReference type="HAMAP" id="MF_00245">
    <property type="entry name" value="UPF0122"/>
    <property type="match status" value="1"/>
</dbReference>
<comment type="similarity">
    <text evidence="1 3">Belongs to the UPF0122 family.</text>
</comment>
<dbReference type="GO" id="GO:0003677">
    <property type="term" value="F:DNA binding"/>
    <property type="evidence" value="ECO:0007669"/>
    <property type="project" value="UniProtKB-KW"/>
</dbReference>
<name>R6UW05_9BACT</name>
<evidence type="ECO:0000313" key="4">
    <source>
        <dbReference type="EMBL" id="CDC74892.1"/>
    </source>
</evidence>
<dbReference type="InterPro" id="IPR007394">
    <property type="entry name" value="UPF0122"/>
</dbReference>
<dbReference type="EMBL" id="CBFW010000256">
    <property type="protein sequence ID" value="CDC74892.1"/>
    <property type="molecule type" value="Genomic_DNA"/>
</dbReference>
<protein>
    <recommendedName>
        <fullName evidence="3">UPF0122 protein BN580_01667</fullName>
    </recommendedName>
</protein>